<reference evidence="5 6" key="1">
    <citation type="submission" date="2019-08" db="EMBL/GenBank/DDBJ databases">
        <authorList>
            <person name="Ye J."/>
        </authorList>
    </citation>
    <scope>NUCLEOTIDE SEQUENCE [LARGE SCALE GENOMIC DNA]</scope>
    <source>
        <strain evidence="5 6">TK008</strain>
    </source>
</reference>
<evidence type="ECO:0000256" key="3">
    <source>
        <dbReference type="SAM" id="SignalP"/>
    </source>
</evidence>
<dbReference type="CDD" id="cd00254">
    <property type="entry name" value="LT-like"/>
    <property type="match status" value="1"/>
</dbReference>
<dbReference type="OrthoDB" id="9815002at2"/>
<feature type="domain" description="Transglycosylase SLT" evidence="4">
    <location>
        <begin position="165"/>
        <end position="257"/>
    </location>
</feature>
<dbReference type="InterPro" id="IPR023346">
    <property type="entry name" value="Lysozyme-like_dom_sf"/>
</dbReference>
<dbReference type="SUPFAM" id="SSF53955">
    <property type="entry name" value="Lysozyme-like"/>
    <property type="match status" value="1"/>
</dbReference>
<feature type="chain" id="PRO_5022966927" evidence="3">
    <location>
        <begin position="32"/>
        <end position="387"/>
    </location>
</feature>
<dbReference type="Gene3D" id="1.10.530.10">
    <property type="match status" value="1"/>
</dbReference>
<dbReference type="InterPro" id="IPR008258">
    <property type="entry name" value="Transglycosylase_SLT_dom_1"/>
</dbReference>
<gene>
    <name evidence="5" type="ORF">FQV27_17305</name>
</gene>
<evidence type="ECO:0000256" key="2">
    <source>
        <dbReference type="ARBA" id="ARBA00009387"/>
    </source>
</evidence>
<evidence type="ECO:0000313" key="6">
    <source>
        <dbReference type="Proteomes" id="UP000321562"/>
    </source>
</evidence>
<keyword evidence="3" id="KW-0732">Signal</keyword>
<sequence length="387" mass="41663">MFLRRSDQTGRRATCLLMAASVAAAPLAVLAQGVPDIDAKGILAIILQLDTGHETRTAEIEETARQTELLAREEEQLAALDGTLELLTGTSAFIPGLEEGGGAGGAYAASTVYAIDDNNPYVDRIMGDAPVTIEQMIAETAIKFGGHPALGRAGINAVEFRCWFQALVKQESNFSIGAKSPKAAFGLTQIIPGTAQYLGIYPAYYDDPRLQLDGGARYLLEQLGKFGSMELALAAYNAGPGAVQKYNGIPPYKETQEYVRKISGYYSRYAARMGGAADAIGTLDPRDLAIAEASNLSDAGTHYAAWSMDTMTASATRLRSILSQIEGTGSVKEAMDLNTYARGEVARMGNILIRLMATRQKIEAARNALLIQAYIEDEKYLQVRLEQ</sequence>
<accession>A0A5C6RUK2</accession>
<dbReference type="PANTHER" id="PTHR37423:SF2">
    <property type="entry name" value="MEMBRANE-BOUND LYTIC MUREIN TRANSGLYCOSYLASE C"/>
    <property type="match status" value="1"/>
</dbReference>
<comment type="caution">
    <text evidence="5">The sequence shown here is derived from an EMBL/GenBank/DDBJ whole genome shotgun (WGS) entry which is preliminary data.</text>
</comment>
<comment type="similarity">
    <text evidence="2">Belongs to the virb1 family.</text>
</comment>
<dbReference type="SUPFAM" id="SSF101082">
    <property type="entry name" value="Typo IV secretion system protein TraC"/>
    <property type="match status" value="1"/>
</dbReference>
<feature type="signal peptide" evidence="3">
    <location>
        <begin position="1"/>
        <end position="31"/>
    </location>
</feature>
<dbReference type="Pfam" id="PF01464">
    <property type="entry name" value="SLT"/>
    <property type="match status" value="1"/>
</dbReference>
<keyword evidence="6" id="KW-1185">Reference proteome</keyword>
<dbReference type="EMBL" id="VOPL01000010">
    <property type="protein sequence ID" value="TXB65052.1"/>
    <property type="molecule type" value="Genomic_DNA"/>
</dbReference>
<name>A0A5C6RUK2_9RHOB</name>
<comment type="similarity">
    <text evidence="1">Belongs to the transglycosylase Slt family.</text>
</comment>
<evidence type="ECO:0000256" key="1">
    <source>
        <dbReference type="ARBA" id="ARBA00007734"/>
    </source>
</evidence>
<dbReference type="PANTHER" id="PTHR37423">
    <property type="entry name" value="SOLUBLE LYTIC MUREIN TRANSGLYCOSYLASE-RELATED"/>
    <property type="match status" value="1"/>
</dbReference>
<dbReference type="Proteomes" id="UP000321562">
    <property type="component" value="Unassembled WGS sequence"/>
</dbReference>
<evidence type="ECO:0000259" key="4">
    <source>
        <dbReference type="Pfam" id="PF01464"/>
    </source>
</evidence>
<organism evidence="5 6">
    <name type="scientific">Paracoccus aurantiacus</name>
    <dbReference type="NCBI Taxonomy" id="2599412"/>
    <lineage>
        <taxon>Bacteria</taxon>
        <taxon>Pseudomonadati</taxon>
        <taxon>Pseudomonadota</taxon>
        <taxon>Alphaproteobacteria</taxon>
        <taxon>Rhodobacterales</taxon>
        <taxon>Paracoccaceae</taxon>
        <taxon>Paracoccus</taxon>
    </lineage>
</organism>
<evidence type="ECO:0000313" key="5">
    <source>
        <dbReference type="EMBL" id="TXB65052.1"/>
    </source>
</evidence>
<dbReference type="AlphaFoldDB" id="A0A5C6RUK2"/>
<protein>
    <submittedName>
        <fullName evidence="5">Lytic transglycosylase domain-containing protein</fullName>
    </submittedName>
</protein>
<proteinExistence type="inferred from homology"/>